<dbReference type="InterPro" id="IPR039781">
    <property type="entry name" value="Rad21/Rec8-like"/>
</dbReference>
<evidence type="ECO:0000313" key="11">
    <source>
        <dbReference type="EMBL" id="KAJ8753075.1"/>
    </source>
</evidence>
<feature type="domain" description="Rad21/Rec8-like protein C-terminal eukaryotic" evidence="9">
    <location>
        <begin position="1087"/>
        <end position="1137"/>
    </location>
</feature>
<evidence type="ECO:0000259" key="10">
    <source>
        <dbReference type="Pfam" id="PF04825"/>
    </source>
</evidence>
<dbReference type="FunFam" id="1.10.10.580:FF:000002">
    <property type="entry name" value="Sister chromatid cohesion 1 protein 4"/>
    <property type="match status" value="1"/>
</dbReference>
<evidence type="ECO:0000259" key="9">
    <source>
        <dbReference type="Pfam" id="PF04824"/>
    </source>
</evidence>
<feature type="domain" description="Rad21/Rec8-like protein N-terminal" evidence="10">
    <location>
        <begin position="1"/>
        <end position="101"/>
    </location>
</feature>
<gene>
    <name evidence="11" type="ORF">K2173_011843</name>
</gene>
<dbReference type="GO" id="GO:1990414">
    <property type="term" value="P:replication-born double-strand break repair via sister chromatid exchange"/>
    <property type="evidence" value="ECO:0007669"/>
    <property type="project" value="TreeGrafter"/>
</dbReference>
<dbReference type="InterPro" id="IPR006910">
    <property type="entry name" value="Rad21_Rec8_N"/>
</dbReference>
<keyword evidence="4" id="KW-0498">Mitosis</keyword>
<dbReference type="CDD" id="cd21793">
    <property type="entry name" value="Rad21_Rec8_M_AtSYN1-like"/>
    <property type="match status" value="1"/>
</dbReference>
<sequence>MFYSQFILAKKGPLGTIWIAAHLERKLRKNQVADTDIGVSVDSILFPEVPIALRLSSHLLLGVVRIYSRKVNYLFDDCSEALLKIKQAFRSTAVDLPPEETTAPYHSITLPETFDLDDFELPDNDIFQGNYVDHHVSTKEQITLQDNMEPVVYSSSRFGLDERFGDGDTSQVGLELEEDLFLDKVAATGLGGIPGADPHLFLEPAAQQNATHDSMIGSAEMVLLNCTTSKIEAVNSEPVDYAQAPSTPGLLEEPNLSSVQKGLASEDHLESEDHNLTELVGVESAETAAIKSDLLHGNDAKDLSSRNVLDSDADGPNKVEELHDVGVCSNAQMLPSIHQINRVCDETVSPSELVSILDVERQDGNEKTQHKKSTSMGMLMACDSNVAQPDDPCHKVDGAVLSPTLQLEDSMPLPLETSKDEQALQNSGTSTKVQGEGCHVTDGMEMKETQTSRPDLLGEFQTGSGKIDAQLDKVISGNNELENMNDCLTSNMPEPEKLLSVPCNIVDKPDELIVESTPDKEVPEGGVGSSCGTKISGKKRSFTESMLSVQSLNEVESIGNIKSKRTADSIPDDNDLLSSILVGRRSSALKMKSTPPPPPAPEVASTKHAHSTSRPSAVKRKVLMDESMVLHGDTIRQQLTNTEGIRRVRKKAPCTRSEILMIQRQFREEEIFSEQLLCGLSSELRCLYGKAFDLSGVIISENDAYATCLDEEKDKKNSAGTIVTNEGITEPSLIINDVNGQFTEVLLGSESQQSVHQLEVFDADNQIHMNAIPEVAGCRLPESEPLGEIAEIETDRGQTEVAGAANDFFLGFEPSPTVAGDNCSLPAESTDQYGFAEKPTIDDVCLWKDTSNSMCDEIHVPIDGAGDLVHQQENVVAPETELRAMEEVLLEENKVDQAVETNADILVDHCAPGKNADSSTGKELSKNGECINLTSADQIVEDINNYNLGVGLEDDRQVGDDDKEQTCNDLFDEESKALGFGGHLRKDALSADYPVCEVADQQSAFEMENLLNQAAGGEHGDLLDTGFANDTDFLNADDDEIGEDGEDGMPCHEDTCLLENSGWSSRTRAVAKYLQTLFDNESGQGRKVLSVDNLLVGKSRKEASRMFFETLVLKTRDYIHVEQVKPFDSIDIKPRIKLMKSEF</sequence>
<keyword evidence="4" id="KW-0131">Cell cycle</keyword>
<proteinExistence type="inferred from homology"/>
<comment type="subcellular location">
    <subcellularLocation>
        <location evidence="1">Nucleus</location>
    </subcellularLocation>
</comment>
<protein>
    <recommendedName>
        <fullName evidence="13">Sister chromatid cohesion 1 protein 4-like</fullName>
    </recommendedName>
</protein>
<dbReference type="InterPro" id="IPR023093">
    <property type="entry name" value="ScpA-like_C"/>
</dbReference>
<name>A0AAV8SMD7_9ROSI</name>
<evidence type="ECO:0008006" key="13">
    <source>
        <dbReference type="Google" id="ProtNLM"/>
    </source>
</evidence>
<dbReference type="GO" id="GO:0003682">
    <property type="term" value="F:chromatin binding"/>
    <property type="evidence" value="ECO:0007669"/>
    <property type="project" value="TreeGrafter"/>
</dbReference>
<keyword evidence="12" id="KW-1185">Reference proteome</keyword>
<dbReference type="Proteomes" id="UP001159364">
    <property type="component" value="Linkage Group LG10"/>
</dbReference>
<dbReference type="Pfam" id="PF04825">
    <property type="entry name" value="Rad21_Rec8_N"/>
    <property type="match status" value="1"/>
</dbReference>
<evidence type="ECO:0000256" key="6">
    <source>
        <dbReference type="ARBA" id="ARBA00023242"/>
    </source>
</evidence>
<evidence type="ECO:0000256" key="1">
    <source>
        <dbReference type="ARBA" id="ARBA00004123"/>
    </source>
</evidence>
<dbReference type="InterPro" id="IPR036390">
    <property type="entry name" value="WH_DNA-bd_sf"/>
</dbReference>
<organism evidence="11 12">
    <name type="scientific">Erythroxylum novogranatense</name>
    <dbReference type="NCBI Taxonomy" id="1862640"/>
    <lineage>
        <taxon>Eukaryota</taxon>
        <taxon>Viridiplantae</taxon>
        <taxon>Streptophyta</taxon>
        <taxon>Embryophyta</taxon>
        <taxon>Tracheophyta</taxon>
        <taxon>Spermatophyta</taxon>
        <taxon>Magnoliopsida</taxon>
        <taxon>eudicotyledons</taxon>
        <taxon>Gunneridae</taxon>
        <taxon>Pentapetalae</taxon>
        <taxon>rosids</taxon>
        <taxon>fabids</taxon>
        <taxon>Malpighiales</taxon>
        <taxon>Erythroxylaceae</taxon>
        <taxon>Erythroxylum</taxon>
    </lineage>
</organism>
<evidence type="ECO:0000256" key="8">
    <source>
        <dbReference type="SAM" id="MobiDB-lite"/>
    </source>
</evidence>
<dbReference type="Pfam" id="PF04824">
    <property type="entry name" value="Rad21_Rec8"/>
    <property type="match status" value="1"/>
</dbReference>
<accession>A0AAV8SMD7</accession>
<keyword evidence="6" id="KW-0539">Nucleus</keyword>
<keyword evidence="5" id="KW-0159">Chromosome partition</keyword>
<dbReference type="PANTHER" id="PTHR12585:SF69">
    <property type="entry name" value="FI11703P"/>
    <property type="match status" value="1"/>
</dbReference>
<feature type="compositionally biased region" description="Basic residues" evidence="8">
    <location>
        <begin position="607"/>
        <end position="616"/>
    </location>
</feature>
<dbReference type="GO" id="GO:0005634">
    <property type="term" value="C:nucleus"/>
    <property type="evidence" value="ECO:0007669"/>
    <property type="project" value="UniProtKB-SubCell"/>
</dbReference>
<evidence type="ECO:0000256" key="2">
    <source>
        <dbReference type="ARBA" id="ARBA00009870"/>
    </source>
</evidence>
<comment type="subunit">
    <text evidence="7">Component of the cohesin complex.</text>
</comment>
<dbReference type="Gene3D" id="1.10.10.580">
    <property type="entry name" value="Structural maintenance of chromosome 1. Chain E"/>
    <property type="match status" value="1"/>
</dbReference>
<reference evidence="11 12" key="1">
    <citation type="submission" date="2021-09" db="EMBL/GenBank/DDBJ databases">
        <title>Genomic insights and catalytic innovation underlie evolution of tropane alkaloids biosynthesis.</title>
        <authorList>
            <person name="Wang Y.-J."/>
            <person name="Tian T."/>
            <person name="Huang J.-P."/>
            <person name="Huang S.-X."/>
        </authorList>
    </citation>
    <scope>NUCLEOTIDE SEQUENCE [LARGE SCALE GENOMIC DNA]</scope>
    <source>
        <strain evidence="11">KIB-2018</strain>
        <tissue evidence="11">Leaf</tissue>
    </source>
</reference>
<dbReference type="GO" id="GO:0008278">
    <property type="term" value="C:cohesin complex"/>
    <property type="evidence" value="ECO:0007669"/>
    <property type="project" value="InterPro"/>
</dbReference>
<evidence type="ECO:0000313" key="12">
    <source>
        <dbReference type="Proteomes" id="UP001159364"/>
    </source>
</evidence>
<dbReference type="GO" id="GO:0051301">
    <property type="term" value="P:cell division"/>
    <property type="evidence" value="ECO:0007669"/>
    <property type="project" value="UniProtKB-KW"/>
</dbReference>
<keyword evidence="3" id="KW-0132">Cell division</keyword>
<feature type="region of interest" description="Disordered" evidence="8">
    <location>
        <begin position="588"/>
        <end position="616"/>
    </location>
</feature>
<comment type="similarity">
    <text evidence="2">Belongs to the rad21 family.</text>
</comment>
<evidence type="ECO:0000256" key="4">
    <source>
        <dbReference type="ARBA" id="ARBA00022776"/>
    </source>
</evidence>
<dbReference type="InterPro" id="IPR006909">
    <property type="entry name" value="Rad21/Rec8_C_eu"/>
</dbReference>
<dbReference type="EMBL" id="JAIWQS010000010">
    <property type="protein sequence ID" value="KAJ8753075.1"/>
    <property type="molecule type" value="Genomic_DNA"/>
</dbReference>
<dbReference type="AlphaFoldDB" id="A0AAV8SMD7"/>
<dbReference type="PANTHER" id="PTHR12585">
    <property type="entry name" value="SCC1 / RAD21 FAMILY MEMBER"/>
    <property type="match status" value="1"/>
</dbReference>
<dbReference type="SUPFAM" id="SSF46785">
    <property type="entry name" value="Winged helix' DNA-binding domain"/>
    <property type="match status" value="1"/>
</dbReference>
<evidence type="ECO:0000256" key="5">
    <source>
        <dbReference type="ARBA" id="ARBA00022829"/>
    </source>
</evidence>
<dbReference type="GO" id="GO:0007059">
    <property type="term" value="P:chromosome segregation"/>
    <property type="evidence" value="ECO:0007669"/>
    <property type="project" value="UniProtKB-KW"/>
</dbReference>
<comment type="caution">
    <text evidence="11">The sequence shown here is derived from an EMBL/GenBank/DDBJ whole genome shotgun (WGS) entry which is preliminary data.</text>
</comment>
<dbReference type="GO" id="GO:0007062">
    <property type="term" value="P:sister chromatid cohesion"/>
    <property type="evidence" value="ECO:0007669"/>
    <property type="project" value="InterPro"/>
</dbReference>
<evidence type="ECO:0000256" key="7">
    <source>
        <dbReference type="ARBA" id="ARBA00064543"/>
    </source>
</evidence>
<evidence type="ECO:0000256" key="3">
    <source>
        <dbReference type="ARBA" id="ARBA00022618"/>
    </source>
</evidence>